<dbReference type="Gene3D" id="3.30.1360.140">
    <property type="match status" value="1"/>
</dbReference>
<dbReference type="InterPro" id="IPR007083">
    <property type="entry name" value="RNA_pol_Rpb1_4"/>
</dbReference>
<dbReference type="Pfam" id="PF05000">
    <property type="entry name" value="RNA_pol_Rpb1_4"/>
    <property type="match status" value="1"/>
</dbReference>
<evidence type="ECO:0000259" key="7">
    <source>
        <dbReference type="SMART" id="SM00663"/>
    </source>
</evidence>
<dbReference type="Pfam" id="PF00623">
    <property type="entry name" value="RNA_pol_Rpb1_2"/>
    <property type="match status" value="1"/>
</dbReference>
<dbReference type="GO" id="GO:0003899">
    <property type="term" value="F:DNA-directed RNA polymerase activity"/>
    <property type="evidence" value="ECO:0007669"/>
    <property type="project" value="UniProtKB-EC"/>
</dbReference>
<dbReference type="Pfam" id="PF04992">
    <property type="entry name" value="RNA_pol_Rpb1_6"/>
    <property type="match status" value="1"/>
</dbReference>
<protein>
    <recommendedName>
        <fullName evidence="2">DNA-directed RNA polymerase</fullName>
        <ecNumber evidence="2">2.7.7.6</ecNumber>
    </recommendedName>
</protein>
<feature type="domain" description="RNA polymerase N-terminal" evidence="7">
    <location>
        <begin position="238"/>
        <end position="541"/>
    </location>
</feature>
<keyword evidence="4" id="KW-0808">Transferase</keyword>
<keyword evidence="6" id="KW-0804">Transcription</keyword>
<dbReference type="GO" id="GO:0003677">
    <property type="term" value="F:DNA binding"/>
    <property type="evidence" value="ECO:0007669"/>
    <property type="project" value="InterPro"/>
</dbReference>
<reference evidence="8" key="1">
    <citation type="journal article" date="2020" name="Nature">
        <title>Giant virus diversity and host interactions through global metagenomics.</title>
        <authorList>
            <person name="Schulz F."/>
            <person name="Roux S."/>
            <person name="Paez-Espino D."/>
            <person name="Jungbluth S."/>
            <person name="Walsh D.A."/>
            <person name="Denef V.J."/>
            <person name="McMahon K.D."/>
            <person name="Konstantinidis K.T."/>
            <person name="Eloe-Fadrosh E.A."/>
            <person name="Kyrpides N.C."/>
            <person name="Woyke T."/>
        </authorList>
    </citation>
    <scope>NUCLEOTIDE SEQUENCE</scope>
    <source>
        <strain evidence="8">GVMAG-M-3300027833-11</strain>
    </source>
</reference>
<dbReference type="InterPro" id="IPR000722">
    <property type="entry name" value="RNA_pol_asu"/>
</dbReference>
<evidence type="ECO:0000256" key="1">
    <source>
        <dbReference type="ARBA" id="ARBA00006460"/>
    </source>
</evidence>
<dbReference type="InterPro" id="IPR007080">
    <property type="entry name" value="RNA_pol_Rpb1_1"/>
</dbReference>
<dbReference type="InterPro" id="IPR007075">
    <property type="entry name" value="RNA_pol_Rpb1_6"/>
</dbReference>
<dbReference type="InterPro" id="IPR007081">
    <property type="entry name" value="RNA_pol_Rpb1_5"/>
</dbReference>
<dbReference type="Gene3D" id="6.20.50.80">
    <property type="match status" value="1"/>
</dbReference>
<proteinExistence type="inferred from homology"/>
<dbReference type="EC" id="2.7.7.6" evidence="2"/>
<dbReference type="Gene3D" id="1.10.274.100">
    <property type="entry name" value="RNA polymerase Rpb1, domain 3"/>
    <property type="match status" value="1"/>
</dbReference>
<dbReference type="CDD" id="cd02584">
    <property type="entry name" value="RNAP_II_Rpb1_C"/>
    <property type="match status" value="1"/>
</dbReference>
<dbReference type="GO" id="GO:0006351">
    <property type="term" value="P:DNA-templated transcription"/>
    <property type="evidence" value="ECO:0007669"/>
    <property type="project" value="InterPro"/>
</dbReference>
<dbReference type="InterPro" id="IPR007073">
    <property type="entry name" value="RNA_pol_Rpb1_7"/>
</dbReference>
<dbReference type="Pfam" id="PF04998">
    <property type="entry name" value="RNA_pol_Rpb1_5"/>
    <property type="match status" value="1"/>
</dbReference>
<dbReference type="PANTHER" id="PTHR19376">
    <property type="entry name" value="DNA-DIRECTED RNA POLYMERASE"/>
    <property type="match status" value="1"/>
</dbReference>
<evidence type="ECO:0000256" key="5">
    <source>
        <dbReference type="ARBA" id="ARBA00022695"/>
    </source>
</evidence>
<sequence>MISQNRSKYYSYSIRSMSQRTNGTIPTEKASKIVGIQFSILSPDEIRKGSVAEITSRDTYVNNKPVVGGLFDPRMGTLEPGIICPTDGLDYMQSPGYFGRIELARPLFYLQYLTTVTKILRCVCFKCSKLLISKERYKQALNMKAEDRWNFVFSLANKIDRCGEDTHDGCGCKQPKKIKKEGFCTLIAEWNNIKGLDSEDKEEMTLTLTPEICLKILRRMSDEDVTFMGYSPTWSRPDWMICQVLAVPPPAVRPSVKHDAQQRSDDDLTHIIVNIIKTNKTLQEKIQANAAGNVIQDWSVLLQYYVATLVDNKIPGVAAFAQRSGRPLKSIKERLNGKHGRVRGNLMGKRVDYSARSVITPDPNLSIRELGVPMKIAMNLTSPIRVNSRNVSFLTTLVQNGPGVYPGAKILVRKGGENIYLENVDRESIKLEEGDYVHRHMMDGDPVLFNRQPTLHRMSMMCHVAKIMPRGDTFRMNVGDTKPYNADFDGDEMNMHMPQDIESCSELLNLAAVPWQIISPANNKSIVGIFQDSLLGSYRFTREDINFSPRDAMNLLMAYKKINPDLIPDKDRVSNFDIISQILPPLSLKYKTKQYGDDKLDRHGKTYDKSNDVLEIENGQYIRGQMDKGVLGDGSRGLIHRICNDFGNMQSADFIDDLQDIITEYMKSSAYSVGISDLIAGQETNDKIAEVITNKKREVQSLIDQTHLGIFENKSGRNNEQEFETQVNDVLGQALNQAGRIGLQSLDEDNRFVIMVKAGSKGSEINISQMISCLGQQQVDGKRVPYGFEDRTLPHFNKYDDSPAARGFVEHSFIGGLTPQELFFHAMGGRVGLIDTAVKTSQTGYIQRRLVKGLEDIKIEYDMTVRNNKQKVIQFSYGDDGFDTVKVENQKLPIVTMSLEELYAHFQIPGSEKDPIMAAAYTQTTLKRMQAQKKEYAVKNQALLDMIVDARKSVMLNVFKSRDNDSVNLPVGFHYITKNVQGQQMINANSMSDITPLEASVIIDETFARLKTITYVQPTELFKLAFYYHLSTRELLTVKRFNRKALIILMDKIVLSYKQAIVAPGEMVGIIAAQSIGEPTTQMTLNTFHFAGVASKSNVTRGVPRIEEILSLSENPKNPSCTIHLFSQEELEQENAQRIMHRIEHTKLREVVNSISICFDPDDSQTLIETDAELLEQYAEFENVLTGCLSEEDTINEKDKSRWIIRMELNAEEMLDRNLTVDDINFAIKNAYRDEVNCVFSDYNNDNLVFRLRLANSLNKKASKKKDSLDQQDEIYMLKNFQDQLLDNLVLRGIKGIGKLVPRKITDSLVLEDGSYSRKETWVLDTIGTNLIDLLGLDYIDSKRTYTNDIQEIYRTLGIEAARQSIFNEISEVIEFDNTYINYHHLSILCDRMTCSDKMISIFRHGINNDDIGPIAKASFEETPEMFLKAARHGELDPMRGISANVMTGQQGFYGTNAFSCVLDIDAMSEIKAEVQNLVDEQQEIADAFKGLSVSNDPCSINNLAIATNVQHIQAADLGKLSDDYDAGF</sequence>
<dbReference type="Gene3D" id="3.30.1490.180">
    <property type="entry name" value="RNA polymerase ii"/>
    <property type="match status" value="1"/>
</dbReference>
<organism evidence="8">
    <name type="scientific">viral metagenome</name>
    <dbReference type="NCBI Taxonomy" id="1070528"/>
    <lineage>
        <taxon>unclassified sequences</taxon>
        <taxon>metagenomes</taxon>
        <taxon>organismal metagenomes</taxon>
    </lineage>
</organism>
<dbReference type="SUPFAM" id="SSF64484">
    <property type="entry name" value="beta and beta-prime subunits of DNA dependent RNA-polymerase"/>
    <property type="match status" value="1"/>
</dbReference>
<dbReference type="Gene3D" id="2.40.40.20">
    <property type="match status" value="1"/>
</dbReference>
<dbReference type="PANTHER" id="PTHR19376:SF37">
    <property type="entry name" value="DNA-DIRECTED RNA POLYMERASE II SUBUNIT RPB1"/>
    <property type="match status" value="1"/>
</dbReference>
<accession>A0A6C0LGE1</accession>
<comment type="similarity">
    <text evidence="1">Belongs to the RNA polymerase beta' chain family.</text>
</comment>
<dbReference type="Pfam" id="PF04983">
    <property type="entry name" value="RNA_pol_Rpb1_3"/>
    <property type="match status" value="1"/>
</dbReference>
<dbReference type="FunFam" id="2.40.40.20:FF:000019">
    <property type="entry name" value="DNA-directed RNA polymerase II subunit RPB1"/>
    <property type="match status" value="1"/>
</dbReference>
<keyword evidence="5" id="KW-0548">Nucleotidyltransferase</keyword>
<dbReference type="EMBL" id="MN740503">
    <property type="protein sequence ID" value="QHU30056.1"/>
    <property type="molecule type" value="Genomic_DNA"/>
</dbReference>
<evidence type="ECO:0000313" key="8">
    <source>
        <dbReference type="EMBL" id="QHU30056.1"/>
    </source>
</evidence>
<dbReference type="InterPro" id="IPR038120">
    <property type="entry name" value="Rpb1_funnel_sf"/>
</dbReference>
<dbReference type="NCBIfam" id="NF006336">
    <property type="entry name" value="PRK08566.1"/>
    <property type="match status" value="1"/>
</dbReference>
<dbReference type="Gene3D" id="1.10.132.30">
    <property type="match status" value="1"/>
</dbReference>
<name>A0A6C0LGE1_9ZZZZ</name>
<dbReference type="GO" id="GO:0005665">
    <property type="term" value="C:RNA polymerase II, core complex"/>
    <property type="evidence" value="ECO:0007669"/>
    <property type="project" value="TreeGrafter"/>
</dbReference>
<dbReference type="Gene3D" id="1.10.150.390">
    <property type="match status" value="1"/>
</dbReference>
<evidence type="ECO:0000256" key="4">
    <source>
        <dbReference type="ARBA" id="ARBA00022679"/>
    </source>
</evidence>
<dbReference type="InterPro" id="IPR006592">
    <property type="entry name" value="RNA_pol_N"/>
</dbReference>
<evidence type="ECO:0000256" key="6">
    <source>
        <dbReference type="ARBA" id="ARBA00023163"/>
    </source>
</evidence>
<evidence type="ECO:0000256" key="2">
    <source>
        <dbReference type="ARBA" id="ARBA00012418"/>
    </source>
</evidence>
<dbReference type="SMART" id="SM00663">
    <property type="entry name" value="RPOLA_N"/>
    <property type="match status" value="1"/>
</dbReference>
<dbReference type="Pfam" id="PF04990">
    <property type="entry name" value="RNA_pol_Rpb1_7"/>
    <property type="match status" value="1"/>
</dbReference>
<keyword evidence="3" id="KW-0240">DNA-directed RNA polymerase</keyword>
<dbReference type="InterPro" id="IPR007066">
    <property type="entry name" value="RNA_pol_Rpb1_3"/>
</dbReference>
<dbReference type="InterPro" id="IPR044893">
    <property type="entry name" value="RNA_pol_Rpb1_clamp_domain"/>
</dbReference>
<dbReference type="Pfam" id="PF04997">
    <property type="entry name" value="RNA_pol_Rpb1_1"/>
    <property type="match status" value="1"/>
</dbReference>
<evidence type="ECO:0000256" key="3">
    <source>
        <dbReference type="ARBA" id="ARBA00022478"/>
    </source>
</evidence>
<dbReference type="InterPro" id="IPR038593">
    <property type="entry name" value="RNA_pol_Rpb1_7_sf"/>
</dbReference>
<dbReference type="Gene3D" id="4.10.860.120">
    <property type="entry name" value="RNA polymerase II, clamp domain"/>
    <property type="match status" value="1"/>
</dbReference>
<dbReference type="InterPro" id="IPR045867">
    <property type="entry name" value="DNA-dir_RpoC_beta_prime"/>
</dbReference>
<dbReference type="Gene3D" id="6.10.250.2940">
    <property type="match status" value="1"/>
</dbReference>
<dbReference type="InterPro" id="IPR042102">
    <property type="entry name" value="RNA_pol_Rpb1_3_sf"/>
</dbReference>